<evidence type="ECO:0000259" key="8">
    <source>
        <dbReference type="PROSITE" id="PS51379"/>
    </source>
</evidence>
<feature type="domain" description="4Fe-4S ferredoxin-type" evidence="8">
    <location>
        <begin position="84"/>
        <end position="113"/>
    </location>
</feature>
<reference evidence="10" key="1">
    <citation type="submission" date="2015-07" db="EMBL/GenBank/DDBJ databases">
        <title>Complete Genome of Thermincola ferriacetica strain Z-0001T.</title>
        <authorList>
            <person name="Lusk B."/>
            <person name="Badalamenti J.P."/>
            <person name="Parameswaran P."/>
            <person name="Bond D.R."/>
            <person name="Torres C.I."/>
        </authorList>
    </citation>
    <scope>NUCLEOTIDE SEQUENCE [LARGE SCALE GENOMIC DNA]</scope>
    <source>
        <strain evidence="10">Z-0001</strain>
    </source>
</reference>
<keyword evidence="7" id="KW-0411">Iron-sulfur</keyword>
<dbReference type="AlphaFoldDB" id="A0A0L6W399"/>
<dbReference type="Pfam" id="PF13247">
    <property type="entry name" value="Fer4_11"/>
    <property type="match status" value="1"/>
</dbReference>
<dbReference type="Gene3D" id="3.30.70.20">
    <property type="match status" value="2"/>
</dbReference>
<dbReference type="PROSITE" id="PS51379">
    <property type="entry name" value="4FE4S_FER_2"/>
    <property type="match status" value="2"/>
</dbReference>
<keyword evidence="10" id="KW-1185">Reference proteome</keyword>
<dbReference type="InterPro" id="IPR050954">
    <property type="entry name" value="ET_IronSulfur_Cluster-Binding"/>
</dbReference>
<dbReference type="GO" id="GO:0051539">
    <property type="term" value="F:4 iron, 4 sulfur cluster binding"/>
    <property type="evidence" value="ECO:0007669"/>
    <property type="project" value="UniProtKB-KW"/>
</dbReference>
<dbReference type="PANTHER" id="PTHR43177:SF5">
    <property type="entry name" value="ANAEROBIC DIMETHYL SULFOXIDE REDUCTASE CHAIN B-RELATED"/>
    <property type="match status" value="1"/>
</dbReference>
<organism evidence="9 10">
    <name type="scientific">Thermincola ferriacetica</name>
    <dbReference type="NCBI Taxonomy" id="281456"/>
    <lineage>
        <taxon>Bacteria</taxon>
        <taxon>Bacillati</taxon>
        <taxon>Bacillota</taxon>
        <taxon>Clostridia</taxon>
        <taxon>Eubacteriales</taxon>
        <taxon>Thermincolaceae</taxon>
        <taxon>Thermincola</taxon>
    </lineage>
</organism>
<keyword evidence="1" id="KW-0813">Transport</keyword>
<dbReference type="SUPFAM" id="SSF54862">
    <property type="entry name" value="4Fe-4S ferredoxins"/>
    <property type="match status" value="1"/>
</dbReference>
<comment type="caution">
    <text evidence="9">The sequence shown here is derived from an EMBL/GenBank/DDBJ whole genome shotgun (WGS) entry which is preliminary data.</text>
</comment>
<evidence type="ECO:0000256" key="2">
    <source>
        <dbReference type="ARBA" id="ARBA00022485"/>
    </source>
</evidence>
<dbReference type="EMBL" id="LGTE01000008">
    <property type="protein sequence ID" value="KNZ69873.1"/>
    <property type="molecule type" value="Genomic_DNA"/>
</dbReference>
<evidence type="ECO:0000256" key="5">
    <source>
        <dbReference type="ARBA" id="ARBA00022982"/>
    </source>
</evidence>
<evidence type="ECO:0000256" key="3">
    <source>
        <dbReference type="ARBA" id="ARBA00022723"/>
    </source>
</evidence>
<keyword evidence="6" id="KW-0408">Iron</keyword>
<sequence length="147" mass="15896">MKRIYANEEVCIGCRLCEVHCIVAHSRYPNDIVKAYKKGPRPAARIIVEENKPVSFAIQCRHCDEPYCIKACITGAMHRDTETGTVVNDTERCVGCWTCIVACPAGAIVRDGAGKKVAAKCDLCIEKADGRPACVANCPNGALVLAE</sequence>
<keyword evidence="3" id="KW-0479">Metal-binding</keyword>
<keyword evidence="2" id="KW-0004">4Fe-4S</keyword>
<evidence type="ECO:0000256" key="4">
    <source>
        <dbReference type="ARBA" id="ARBA00022737"/>
    </source>
</evidence>
<feature type="domain" description="4Fe-4S ferredoxin-type" evidence="8">
    <location>
        <begin position="2"/>
        <end position="31"/>
    </location>
</feature>
<dbReference type="GO" id="GO:0046872">
    <property type="term" value="F:metal ion binding"/>
    <property type="evidence" value="ECO:0007669"/>
    <property type="project" value="UniProtKB-KW"/>
</dbReference>
<evidence type="ECO:0000256" key="7">
    <source>
        <dbReference type="ARBA" id="ARBA00023014"/>
    </source>
</evidence>
<dbReference type="RefSeq" id="WP_052217618.1">
    <property type="nucleotide sequence ID" value="NZ_LGTE01000008.1"/>
</dbReference>
<dbReference type="PANTHER" id="PTHR43177">
    <property type="entry name" value="PROTEIN NRFC"/>
    <property type="match status" value="1"/>
</dbReference>
<dbReference type="InterPro" id="IPR017896">
    <property type="entry name" value="4Fe4S_Fe-S-bd"/>
</dbReference>
<dbReference type="CDD" id="cd10563">
    <property type="entry name" value="CooF_like"/>
    <property type="match status" value="1"/>
</dbReference>
<keyword evidence="4" id="KW-0677">Repeat</keyword>
<name>A0A0L6W399_9FIRM</name>
<dbReference type="InterPro" id="IPR017900">
    <property type="entry name" value="4Fe4S_Fe_S_CS"/>
</dbReference>
<gene>
    <name evidence="9" type="ORF">Tfer_1483</name>
</gene>
<accession>A0A0L6W399</accession>
<protein>
    <submittedName>
        <fullName evidence="9">4Fe-4S ferredoxin</fullName>
    </submittedName>
</protein>
<proteinExistence type="predicted"/>
<keyword evidence="5" id="KW-0249">Electron transport</keyword>
<dbReference type="Proteomes" id="UP000037175">
    <property type="component" value="Unassembled WGS sequence"/>
</dbReference>
<evidence type="ECO:0000313" key="10">
    <source>
        <dbReference type="Proteomes" id="UP000037175"/>
    </source>
</evidence>
<dbReference type="PATRIC" id="fig|281456.6.peg.1586"/>
<dbReference type="PROSITE" id="PS00198">
    <property type="entry name" value="4FE4S_FER_1"/>
    <property type="match status" value="1"/>
</dbReference>
<evidence type="ECO:0000256" key="1">
    <source>
        <dbReference type="ARBA" id="ARBA00022448"/>
    </source>
</evidence>
<evidence type="ECO:0000256" key="6">
    <source>
        <dbReference type="ARBA" id="ARBA00023004"/>
    </source>
</evidence>
<evidence type="ECO:0000313" key="9">
    <source>
        <dbReference type="EMBL" id="KNZ69873.1"/>
    </source>
</evidence>